<keyword evidence="3" id="KW-1003">Cell membrane</keyword>
<proteinExistence type="inferred from homology"/>
<evidence type="ECO:0000313" key="10">
    <source>
        <dbReference type="Proteomes" id="UP000270342"/>
    </source>
</evidence>
<accession>A0A494XUM7</accession>
<reference evidence="9 10" key="1">
    <citation type="submission" date="2018-10" db="EMBL/GenBank/DDBJ databases">
        <title>Robbsia sp. DHC34, isolated from soil.</title>
        <authorList>
            <person name="Gao Z.-H."/>
            <person name="Qiu L.-H."/>
        </authorList>
    </citation>
    <scope>NUCLEOTIDE SEQUENCE [LARGE SCALE GENOMIC DNA]</scope>
    <source>
        <strain evidence="9 10">DHC34</strain>
    </source>
</reference>
<dbReference type="Pfam" id="PF00528">
    <property type="entry name" value="BPD_transp_1"/>
    <property type="match status" value="1"/>
</dbReference>
<organism evidence="9 10">
    <name type="scientific">Pararobbsia silviterrae</name>
    <dbReference type="NCBI Taxonomy" id="1792498"/>
    <lineage>
        <taxon>Bacteria</taxon>
        <taxon>Pseudomonadati</taxon>
        <taxon>Pseudomonadota</taxon>
        <taxon>Betaproteobacteria</taxon>
        <taxon>Burkholderiales</taxon>
        <taxon>Burkholderiaceae</taxon>
        <taxon>Pararobbsia</taxon>
    </lineage>
</organism>
<dbReference type="InterPro" id="IPR035906">
    <property type="entry name" value="MetI-like_sf"/>
</dbReference>
<dbReference type="PANTHER" id="PTHR43744:SF12">
    <property type="entry name" value="ABC TRANSPORTER PERMEASE PROTEIN MG189-RELATED"/>
    <property type="match status" value="1"/>
</dbReference>
<gene>
    <name evidence="9" type="ORF">D7S86_17020</name>
</gene>
<evidence type="ECO:0000313" key="9">
    <source>
        <dbReference type="EMBL" id="RKP53411.1"/>
    </source>
</evidence>
<dbReference type="AlphaFoldDB" id="A0A494XUM7"/>
<comment type="similarity">
    <text evidence="7">Belongs to the binding-protein-dependent transport system permease family.</text>
</comment>
<dbReference type="RefSeq" id="WP_121088039.1">
    <property type="nucleotide sequence ID" value="NZ_RBZU01000007.1"/>
</dbReference>
<dbReference type="EMBL" id="RBZU01000007">
    <property type="protein sequence ID" value="RKP53411.1"/>
    <property type="molecule type" value="Genomic_DNA"/>
</dbReference>
<keyword evidence="6 7" id="KW-0472">Membrane</keyword>
<evidence type="ECO:0000256" key="1">
    <source>
        <dbReference type="ARBA" id="ARBA00004651"/>
    </source>
</evidence>
<feature type="transmembrane region" description="Helical" evidence="7">
    <location>
        <begin position="200"/>
        <end position="225"/>
    </location>
</feature>
<dbReference type="PROSITE" id="PS50928">
    <property type="entry name" value="ABC_TM1"/>
    <property type="match status" value="1"/>
</dbReference>
<feature type="domain" description="ABC transmembrane type-1" evidence="8">
    <location>
        <begin position="88"/>
        <end position="279"/>
    </location>
</feature>
<name>A0A494XUM7_9BURK</name>
<feature type="transmembrane region" description="Helical" evidence="7">
    <location>
        <begin position="87"/>
        <end position="112"/>
    </location>
</feature>
<evidence type="ECO:0000256" key="7">
    <source>
        <dbReference type="RuleBase" id="RU363032"/>
    </source>
</evidence>
<dbReference type="OrthoDB" id="369039at2"/>
<evidence type="ECO:0000256" key="6">
    <source>
        <dbReference type="ARBA" id="ARBA00023136"/>
    </source>
</evidence>
<keyword evidence="5 7" id="KW-1133">Transmembrane helix</keyword>
<dbReference type="InterPro" id="IPR000515">
    <property type="entry name" value="MetI-like"/>
</dbReference>
<dbReference type="Gene3D" id="1.10.3720.10">
    <property type="entry name" value="MetI-like"/>
    <property type="match status" value="1"/>
</dbReference>
<keyword evidence="10" id="KW-1185">Reference proteome</keyword>
<feature type="transmembrane region" description="Helical" evidence="7">
    <location>
        <begin position="27"/>
        <end position="49"/>
    </location>
</feature>
<sequence length="294" mass="32125">MRASSANPIATTIDAAPAGRRLTVGGVVIAVLAVFWLFVTAAPFLFLIFTSLKDTGDYMSSASWALPKRWAIENYAMLLGTAKFYHYLLNSLIVVIVSTLVIVVASAMAAYAFARIRFRFANTLFGFVVAALIVPVHVTLVPIYLMTKGMGLYDTTAALMGPYIAFALPVSIFILTEFMRQIPKELEEAAQLDGCGPFKIFWTIFFPLSGPGVATVAIFNGIMMWNEFIFAYVLTSTPAHRTLPLAIWDFQSEYASNIPMTLAVIVLTSLPLVIAYAFGQERIIKGMMAGSVKG</sequence>
<dbReference type="CDD" id="cd06261">
    <property type="entry name" value="TM_PBP2"/>
    <property type="match status" value="1"/>
</dbReference>
<dbReference type="SUPFAM" id="SSF161098">
    <property type="entry name" value="MetI-like"/>
    <property type="match status" value="1"/>
</dbReference>
<evidence type="ECO:0000256" key="5">
    <source>
        <dbReference type="ARBA" id="ARBA00022989"/>
    </source>
</evidence>
<feature type="transmembrane region" description="Helical" evidence="7">
    <location>
        <begin position="157"/>
        <end position="179"/>
    </location>
</feature>
<keyword evidence="4 7" id="KW-0812">Transmembrane</keyword>
<dbReference type="GO" id="GO:0055085">
    <property type="term" value="P:transmembrane transport"/>
    <property type="evidence" value="ECO:0007669"/>
    <property type="project" value="InterPro"/>
</dbReference>
<evidence type="ECO:0000259" key="8">
    <source>
        <dbReference type="PROSITE" id="PS50928"/>
    </source>
</evidence>
<evidence type="ECO:0000256" key="4">
    <source>
        <dbReference type="ARBA" id="ARBA00022692"/>
    </source>
</evidence>
<evidence type="ECO:0000256" key="2">
    <source>
        <dbReference type="ARBA" id="ARBA00022448"/>
    </source>
</evidence>
<keyword evidence="2 7" id="KW-0813">Transport</keyword>
<dbReference type="PANTHER" id="PTHR43744">
    <property type="entry name" value="ABC TRANSPORTER PERMEASE PROTEIN MG189-RELATED-RELATED"/>
    <property type="match status" value="1"/>
</dbReference>
<feature type="transmembrane region" description="Helical" evidence="7">
    <location>
        <begin position="124"/>
        <end position="145"/>
    </location>
</feature>
<dbReference type="Proteomes" id="UP000270342">
    <property type="component" value="Unassembled WGS sequence"/>
</dbReference>
<feature type="transmembrane region" description="Helical" evidence="7">
    <location>
        <begin position="258"/>
        <end position="278"/>
    </location>
</feature>
<comment type="subcellular location">
    <subcellularLocation>
        <location evidence="1 7">Cell membrane</location>
        <topology evidence="1 7">Multi-pass membrane protein</topology>
    </subcellularLocation>
</comment>
<protein>
    <submittedName>
        <fullName evidence="9">Carbohydrate ABC transporter permease</fullName>
    </submittedName>
</protein>
<dbReference type="GO" id="GO:0005886">
    <property type="term" value="C:plasma membrane"/>
    <property type="evidence" value="ECO:0007669"/>
    <property type="project" value="UniProtKB-SubCell"/>
</dbReference>
<evidence type="ECO:0000256" key="3">
    <source>
        <dbReference type="ARBA" id="ARBA00022475"/>
    </source>
</evidence>
<comment type="caution">
    <text evidence="9">The sequence shown here is derived from an EMBL/GenBank/DDBJ whole genome shotgun (WGS) entry which is preliminary data.</text>
</comment>